<dbReference type="InterPro" id="IPR029032">
    <property type="entry name" value="AhpD-like"/>
</dbReference>
<dbReference type="HOGENOM" id="CLU_1233568_0_0_0"/>
<protein>
    <recommendedName>
        <fullName evidence="1">Carboxymuconolactone decarboxylase-like domain-containing protein</fullName>
    </recommendedName>
</protein>
<dbReference type="Proteomes" id="UP000002209">
    <property type="component" value="Chromosome"/>
</dbReference>
<keyword evidence="3" id="KW-1185">Reference proteome</keyword>
<dbReference type="STRING" id="379066.GAU_1903"/>
<proteinExistence type="predicted"/>
<gene>
    <name evidence="2" type="ordered locus">GAU_1903</name>
</gene>
<dbReference type="eggNOG" id="COG0599">
    <property type="taxonomic scope" value="Bacteria"/>
</dbReference>
<evidence type="ECO:0000313" key="3">
    <source>
        <dbReference type="Proteomes" id="UP000002209"/>
    </source>
</evidence>
<dbReference type="Gene3D" id="1.20.1290.10">
    <property type="entry name" value="AhpD-like"/>
    <property type="match status" value="1"/>
</dbReference>
<sequence length="224" mass="24905">MHDFHYECMHSMTTMVPSDVTLTTLDDETAALVYLAAMLAGGSESETRVALTRAHQQIRASWVDEVILQTYLFAGFPRALNGAREWRRISGRVAPTIDTHAIDTAAERLAKGEVTCATVYGRFYEQLRVNIRELHPALDQWMIEEGYGKVLSRAPLDLARRELCIVASCAIARQDRQLHSHLHGALHAGASADVVTATLDVVGPFLAPDDVRRYHGLWARVQGK</sequence>
<dbReference type="InterPro" id="IPR003779">
    <property type="entry name" value="CMD-like"/>
</dbReference>
<reference evidence="3" key="1">
    <citation type="submission" date="2006-03" db="EMBL/GenBank/DDBJ databases">
        <title>Complete genome sequence of Gemmatimonas aurantiaca T-27 that represents a novel phylum Gemmatimonadetes.</title>
        <authorList>
            <person name="Takasaki K."/>
            <person name="Ichikawa N."/>
            <person name="Miura H."/>
            <person name="Matsushita S."/>
            <person name="Watanabe Y."/>
            <person name="Oguchi A."/>
            <person name="Ankai A."/>
            <person name="Yashiro I."/>
            <person name="Takahashi M."/>
            <person name="Terui Y."/>
            <person name="Fukui S."/>
            <person name="Yokoyama H."/>
            <person name="Tanikawa S."/>
            <person name="Hanada S."/>
            <person name="Kamagata Y."/>
            <person name="Fujita N."/>
        </authorList>
    </citation>
    <scope>NUCLEOTIDE SEQUENCE [LARGE SCALE GENOMIC DNA]</scope>
    <source>
        <strain evidence="3">T-27 / DSM 14586 / JCM 11422 / NBRC 100505</strain>
    </source>
</reference>
<dbReference type="PANTHER" id="PTHR28180">
    <property type="entry name" value="CONSERVED MITOCHONDRIAL PROTEIN-RELATED"/>
    <property type="match status" value="1"/>
</dbReference>
<dbReference type="EMBL" id="AP009153">
    <property type="protein sequence ID" value="BAH38945.1"/>
    <property type="molecule type" value="Genomic_DNA"/>
</dbReference>
<dbReference type="GO" id="GO:0051920">
    <property type="term" value="F:peroxiredoxin activity"/>
    <property type="evidence" value="ECO:0007669"/>
    <property type="project" value="InterPro"/>
</dbReference>
<dbReference type="InterPro" id="IPR052999">
    <property type="entry name" value="PTS1_Protein"/>
</dbReference>
<evidence type="ECO:0000313" key="2">
    <source>
        <dbReference type="EMBL" id="BAH38945.1"/>
    </source>
</evidence>
<feature type="domain" description="Carboxymuconolactone decarboxylase-like" evidence="1">
    <location>
        <begin position="141"/>
        <end position="204"/>
    </location>
</feature>
<dbReference type="KEGG" id="gau:GAU_1903"/>
<dbReference type="PANTHER" id="PTHR28180:SF2">
    <property type="entry name" value="PEROXISOMAL PROTEIN 2"/>
    <property type="match status" value="1"/>
</dbReference>
<dbReference type="SUPFAM" id="SSF69118">
    <property type="entry name" value="AhpD-like"/>
    <property type="match status" value="1"/>
</dbReference>
<dbReference type="Pfam" id="PF02627">
    <property type="entry name" value="CMD"/>
    <property type="match status" value="1"/>
</dbReference>
<name>C1A4C0_GEMAT</name>
<evidence type="ECO:0000259" key="1">
    <source>
        <dbReference type="Pfam" id="PF02627"/>
    </source>
</evidence>
<dbReference type="AlphaFoldDB" id="C1A4C0"/>
<organism evidence="2 3">
    <name type="scientific">Gemmatimonas aurantiaca (strain DSM 14586 / JCM 11422 / NBRC 100505 / T-27)</name>
    <dbReference type="NCBI Taxonomy" id="379066"/>
    <lineage>
        <taxon>Bacteria</taxon>
        <taxon>Pseudomonadati</taxon>
        <taxon>Gemmatimonadota</taxon>
        <taxon>Gemmatimonadia</taxon>
        <taxon>Gemmatimonadales</taxon>
        <taxon>Gemmatimonadaceae</taxon>
        <taxon>Gemmatimonas</taxon>
    </lineage>
</organism>
<accession>C1A4C0</accession>